<evidence type="ECO:0000313" key="2">
    <source>
        <dbReference type="Proteomes" id="UP001139366"/>
    </source>
</evidence>
<keyword evidence="2" id="KW-1185">Reference proteome</keyword>
<protein>
    <submittedName>
        <fullName evidence="1">Uncharacterized protein</fullName>
    </submittedName>
</protein>
<gene>
    <name evidence="1" type="ORF">K6T82_20370</name>
</gene>
<comment type="caution">
    <text evidence="1">The sequence shown here is derived from an EMBL/GenBank/DDBJ whole genome shotgun (WGS) entry which is preliminary data.</text>
</comment>
<evidence type="ECO:0000313" key="1">
    <source>
        <dbReference type="EMBL" id="MBZ4037126.1"/>
    </source>
</evidence>
<dbReference type="EMBL" id="JAINUY010000007">
    <property type="protein sequence ID" value="MBZ4037126.1"/>
    <property type="molecule type" value="Genomic_DNA"/>
</dbReference>
<name>A0A9X1HE24_9FLAO</name>
<accession>A0A9X1HE24</accession>
<reference evidence="1 2" key="1">
    <citation type="journal article" date="2023" name="Antonie Van Leeuwenhoek">
        <title>Flavobacterium potami sp. nov., a multi-metal resistance genes harbouring bacterium isolated from shallow river silt.</title>
        <authorList>
            <person name="Li S."/>
            <person name="Mao S."/>
            <person name="Mu W."/>
            <person name="Guo B."/>
            <person name="Li C."/>
            <person name="Zhu Q."/>
            <person name="Hou X."/>
            <person name="Zhao Y."/>
            <person name="Wei S."/>
            <person name="Liu H."/>
            <person name="Liu A."/>
        </authorList>
    </citation>
    <scope>NUCLEOTIDE SEQUENCE [LARGE SCALE GENOMIC DNA]</scope>
    <source>
        <strain evidence="1 2">17A</strain>
    </source>
</reference>
<sequence>MQKKFTLEIDNPCSENFDKMIPNISGSFCSSCMKNVIDLSKKTNSEVAKFVSENKGLNICARLRRTQLEEEFRYNETSKINNLKYAAVLASVLLTSNVSGQEKESINTEMQVDSSSYLVGKVASNQNSFDDVSIMMKGRFLDAKTNKPFNEKTFPKFTLSINGSKKVKVNSKTGDFSIPITILNKRDTLEVIIQGPNHYLSKRIPFSIEDVKDHLLLQDIIVDEQELSQAVIMVLGGLGINYLPEKNIQKT</sequence>
<proteinExistence type="predicted"/>
<dbReference type="AlphaFoldDB" id="A0A9X1HE24"/>
<dbReference type="Proteomes" id="UP001139366">
    <property type="component" value="Unassembled WGS sequence"/>
</dbReference>
<organism evidence="1 2">
    <name type="scientific">Flavobacterium potami</name>
    <dbReference type="NCBI Taxonomy" id="2872310"/>
    <lineage>
        <taxon>Bacteria</taxon>
        <taxon>Pseudomonadati</taxon>
        <taxon>Bacteroidota</taxon>
        <taxon>Flavobacteriia</taxon>
        <taxon>Flavobacteriales</taxon>
        <taxon>Flavobacteriaceae</taxon>
        <taxon>Flavobacterium</taxon>
    </lineage>
</organism>
<dbReference type="RefSeq" id="WP_223710063.1">
    <property type="nucleotide sequence ID" value="NZ_JAINUY010000007.1"/>
</dbReference>